<accession>A0AAV4II58</accession>
<keyword evidence="3" id="KW-1185">Reference proteome</keyword>
<evidence type="ECO:0000256" key="1">
    <source>
        <dbReference type="SAM" id="SignalP"/>
    </source>
</evidence>
<evidence type="ECO:0000313" key="2">
    <source>
        <dbReference type="EMBL" id="GFS08873.1"/>
    </source>
</evidence>
<dbReference type="Proteomes" id="UP000762676">
    <property type="component" value="Unassembled WGS sequence"/>
</dbReference>
<feature type="chain" id="PRO_5043977415" evidence="1">
    <location>
        <begin position="20"/>
        <end position="91"/>
    </location>
</feature>
<sequence>MRTFLVCLIVVTIIGLVLADDEHRKRGLKGFFKKLWKKTKTAAEWVGDNTVTGHAVKFSAGLVKKGIDKVKSVVKGKKKVQDSLAKGLSGF</sequence>
<keyword evidence="1" id="KW-0732">Signal</keyword>
<dbReference type="EMBL" id="BMAT01009565">
    <property type="protein sequence ID" value="GFS08873.1"/>
    <property type="molecule type" value="Genomic_DNA"/>
</dbReference>
<evidence type="ECO:0000313" key="3">
    <source>
        <dbReference type="Proteomes" id="UP000762676"/>
    </source>
</evidence>
<dbReference type="AlphaFoldDB" id="A0AAV4II58"/>
<feature type="signal peptide" evidence="1">
    <location>
        <begin position="1"/>
        <end position="19"/>
    </location>
</feature>
<gene>
    <name evidence="2" type="ORF">ElyMa_004768300</name>
</gene>
<protein>
    <submittedName>
        <fullName evidence="2">Uncharacterized protein</fullName>
    </submittedName>
</protein>
<reference evidence="2 3" key="1">
    <citation type="journal article" date="2021" name="Elife">
        <title>Chloroplast acquisition without the gene transfer in kleptoplastic sea slugs, Plakobranchus ocellatus.</title>
        <authorList>
            <person name="Maeda T."/>
            <person name="Takahashi S."/>
            <person name="Yoshida T."/>
            <person name="Shimamura S."/>
            <person name="Takaki Y."/>
            <person name="Nagai Y."/>
            <person name="Toyoda A."/>
            <person name="Suzuki Y."/>
            <person name="Arimoto A."/>
            <person name="Ishii H."/>
            <person name="Satoh N."/>
            <person name="Nishiyama T."/>
            <person name="Hasebe M."/>
            <person name="Maruyama T."/>
            <person name="Minagawa J."/>
            <person name="Obokata J."/>
            <person name="Shigenobu S."/>
        </authorList>
    </citation>
    <scope>NUCLEOTIDE SEQUENCE [LARGE SCALE GENOMIC DNA]</scope>
</reference>
<organism evidence="2 3">
    <name type="scientific">Elysia marginata</name>
    <dbReference type="NCBI Taxonomy" id="1093978"/>
    <lineage>
        <taxon>Eukaryota</taxon>
        <taxon>Metazoa</taxon>
        <taxon>Spiralia</taxon>
        <taxon>Lophotrochozoa</taxon>
        <taxon>Mollusca</taxon>
        <taxon>Gastropoda</taxon>
        <taxon>Heterobranchia</taxon>
        <taxon>Euthyneura</taxon>
        <taxon>Panpulmonata</taxon>
        <taxon>Sacoglossa</taxon>
        <taxon>Placobranchoidea</taxon>
        <taxon>Plakobranchidae</taxon>
        <taxon>Elysia</taxon>
    </lineage>
</organism>
<proteinExistence type="predicted"/>
<name>A0AAV4II58_9GAST</name>
<comment type="caution">
    <text evidence="2">The sequence shown here is derived from an EMBL/GenBank/DDBJ whole genome shotgun (WGS) entry which is preliminary data.</text>
</comment>